<feature type="region of interest" description="Disordered" evidence="1">
    <location>
        <begin position="204"/>
        <end position="229"/>
    </location>
</feature>
<keyword evidence="2" id="KW-1133">Transmembrane helix</keyword>
<evidence type="ECO:0000256" key="3">
    <source>
        <dbReference type="SAM" id="SignalP"/>
    </source>
</evidence>
<accession>A0AAJ0B4D0</accession>
<keyword evidence="2" id="KW-0812">Transmembrane</keyword>
<dbReference type="AlphaFoldDB" id="A0AAJ0B4D0"/>
<feature type="compositionally biased region" description="Low complexity" evidence="1">
    <location>
        <begin position="135"/>
        <end position="153"/>
    </location>
</feature>
<dbReference type="EMBL" id="MU839842">
    <property type="protein sequence ID" value="KAK1751464.1"/>
    <property type="molecule type" value="Genomic_DNA"/>
</dbReference>
<protein>
    <submittedName>
        <fullName evidence="4">Uncharacterized protein</fullName>
    </submittedName>
</protein>
<name>A0AAJ0B4D0_9PEZI</name>
<feature type="region of interest" description="Disordered" evidence="1">
    <location>
        <begin position="121"/>
        <end position="158"/>
    </location>
</feature>
<proteinExistence type="predicted"/>
<dbReference type="Proteomes" id="UP001239445">
    <property type="component" value="Unassembled WGS sequence"/>
</dbReference>
<keyword evidence="5" id="KW-1185">Reference proteome</keyword>
<sequence length="229" mass="24353">MSCVCNPWWHALAFLLGVAHAANEGTIQFFSDPSCLTVAGEPITAAWNACEASDASRNYGAKAVLFPACDSGKAVLEISDMKLCSPPSFYPRALTSVVGECLVIPLGTGIASAGFECQVPVDSSSPSQVPPTKPTTPTTTEPSPSPKSTESPPGGFDESDKIALGVGIGIGLPTLLVAIWVCCFGDPFRRIEYEWLLPIHRNNLQPPPYRNGPRPEEDNDEPPPPYAII</sequence>
<keyword evidence="2" id="KW-0472">Membrane</keyword>
<gene>
    <name evidence="4" type="ORF">QBC47DRAFT_391871</name>
</gene>
<keyword evidence="3" id="KW-0732">Signal</keyword>
<evidence type="ECO:0000313" key="4">
    <source>
        <dbReference type="EMBL" id="KAK1751464.1"/>
    </source>
</evidence>
<evidence type="ECO:0000256" key="2">
    <source>
        <dbReference type="SAM" id="Phobius"/>
    </source>
</evidence>
<comment type="caution">
    <text evidence="4">The sequence shown here is derived from an EMBL/GenBank/DDBJ whole genome shotgun (WGS) entry which is preliminary data.</text>
</comment>
<reference evidence="4" key="1">
    <citation type="submission" date="2023-06" db="EMBL/GenBank/DDBJ databases">
        <title>Genome-scale phylogeny and comparative genomics of the fungal order Sordariales.</title>
        <authorList>
            <consortium name="Lawrence Berkeley National Laboratory"/>
            <person name="Hensen N."/>
            <person name="Bonometti L."/>
            <person name="Westerberg I."/>
            <person name="Brannstrom I.O."/>
            <person name="Guillou S."/>
            <person name="Cros-Aarteil S."/>
            <person name="Calhoun S."/>
            <person name="Haridas S."/>
            <person name="Kuo A."/>
            <person name="Mondo S."/>
            <person name="Pangilinan J."/>
            <person name="Riley R."/>
            <person name="Labutti K."/>
            <person name="Andreopoulos B."/>
            <person name="Lipzen A."/>
            <person name="Chen C."/>
            <person name="Yanf M."/>
            <person name="Daum C."/>
            <person name="Ng V."/>
            <person name="Clum A."/>
            <person name="Steindorff A."/>
            <person name="Ohm R."/>
            <person name="Martin F."/>
            <person name="Silar P."/>
            <person name="Natvig D."/>
            <person name="Lalanne C."/>
            <person name="Gautier V."/>
            <person name="Ament-Velasquez S.L."/>
            <person name="Kruys A."/>
            <person name="Hutchinson M.I."/>
            <person name="Powell A.J."/>
            <person name="Barry K."/>
            <person name="Miller A.N."/>
            <person name="Grigoriev I.V."/>
            <person name="Debuchy R."/>
            <person name="Gladieux P."/>
            <person name="Thoren M.H."/>
            <person name="Johannesson H."/>
        </authorList>
    </citation>
    <scope>NUCLEOTIDE SEQUENCE</scope>
    <source>
        <strain evidence="4">PSN4</strain>
    </source>
</reference>
<organism evidence="4 5">
    <name type="scientific">Echria macrotheca</name>
    <dbReference type="NCBI Taxonomy" id="438768"/>
    <lineage>
        <taxon>Eukaryota</taxon>
        <taxon>Fungi</taxon>
        <taxon>Dikarya</taxon>
        <taxon>Ascomycota</taxon>
        <taxon>Pezizomycotina</taxon>
        <taxon>Sordariomycetes</taxon>
        <taxon>Sordariomycetidae</taxon>
        <taxon>Sordariales</taxon>
        <taxon>Schizotheciaceae</taxon>
        <taxon>Echria</taxon>
    </lineage>
</organism>
<evidence type="ECO:0000256" key="1">
    <source>
        <dbReference type="SAM" id="MobiDB-lite"/>
    </source>
</evidence>
<evidence type="ECO:0000313" key="5">
    <source>
        <dbReference type="Proteomes" id="UP001239445"/>
    </source>
</evidence>
<feature type="chain" id="PRO_5042543852" evidence="3">
    <location>
        <begin position="22"/>
        <end position="229"/>
    </location>
</feature>
<feature type="transmembrane region" description="Helical" evidence="2">
    <location>
        <begin position="162"/>
        <end position="183"/>
    </location>
</feature>
<feature type="signal peptide" evidence="3">
    <location>
        <begin position="1"/>
        <end position="21"/>
    </location>
</feature>